<name>A0A7I4AMJ5_PHYPA</name>
<evidence type="ECO:0000259" key="2">
    <source>
        <dbReference type="Pfam" id="PF04862"/>
    </source>
</evidence>
<proteinExistence type="predicted"/>
<keyword evidence="1" id="KW-0472">Membrane</keyword>
<keyword evidence="1" id="KW-1133">Transmembrane helix</keyword>
<gene>
    <name evidence="3" type="primary">LOC112289422</name>
</gene>
<feature type="transmembrane region" description="Helical" evidence="1">
    <location>
        <begin position="20"/>
        <end position="41"/>
    </location>
</feature>
<evidence type="ECO:0000313" key="3">
    <source>
        <dbReference type="EnsemblPlants" id="Pp3c12_8830V3.2"/>
    </source>
</evidence>
<accession>A0A7I4AMJ5</accession>
<sequence length="302" mass="32412">MTPQRRSSSLSSAKFGNIMVGKLIACIGMLLWAEIFVSVTVSSSDLDADLWESETGMNIKPFTAAAPSPNTTTAANSNIPKDSILIDNGDFEKCNTTVNITSYADSTSTPIPNWTVGDAGVEIIQGPDYKMSSFDPTGKYCIHLNEPTNSTATNGTQGSIWTTLPANPTMGKFYTVQFDTARMPNAALNLIPSLMVSSISGTTTNNRQLLKIRYNSSDSPTQITWVRQSFIYEGSGAATSIMFSSMSNRYGPLIDNVVILPGKHALSAAIPAAPLAILHRVCPIITAVVVMAFHCPQLLSFL</sequence>
<reference evidence="3 4" key="2">
    <citation type="journal article" date="2018" name="Plant J.">
        <title>The Physcomitrella patens chromosome-scale assembly reveals moss genome structure and evolution.</title>
        <authorList>
            <person name="Lang D."/>
            <person name="Ullrich K.K."/>
            <person name="Murat F."/>
            <person name="Fuchs J."/>
            <person name="Jenkins J."/>
            <person name="Haas F.B."/>
            <person name="Piednoel M."/>
            <person name="Gundlach H."/>
            <person name="Van Bel M."/>
            <person name="Meyberg R."/>
            <person name="Vives C."/>
            <person name="Morata J."/>
            <person name="Symeonidi A."/>
            <person name="Hiss M."/>
            <person name="Muchero W."/>
            <person name="Kamisugi Y."/>
            <person name="Saleh O."/>
            <person name="Blanc G."/>
            <person name="Decker E.L."/>
            <person name="van Gessel N."/>
            <person name="Grimwood J."/>
            <person name="Hayes R.D."/>
            <person name="Graham S.W."/>
            <person name="Gunter L.E."/>
            <person name="McDaniel S.F."/>
            <person name="Hoernstein S.N.W."/>
            <person name="Larsson A."/>
            <person name="Li F.W."/>
            <person name="Perroud P.F."/>
            <person name="Phillips J."/>
            <person name="Ranjan P."/>
            <person name="Rokshar D.S."/>
            <person name="Rothfels C.J."/>
            <person name="Schneider L."/>
            <person name="Shu S."/>
            <person name="Stevenson D.W."/>
            <person name="Thummler F."/>
            <person name="Tillich M."/>
            <person name="Villarreal Aguilar J.C."/>
            <person name="Widiez T."/>
            <person name="Wong G.K."/>
            <person name="Wymore A."/>
            <person name="Zhang Y."/>
            <person name="Zimmer A.D."/>
            <person name="Quatrano R.S."/>
            <person name="Mayer K.F.X."/>
            <person name="Goodstein D."/>
            <person name="Casacuberta J.M."/>
            <person name="Vandepoele K."/>
            <person name="Reski R."/>
            <person name="Cuming A.C."/>
            <person name="Tuskan G.A."/>
            <person name="Maumus F."/>
            <person name="Salse J."/>
            <person name="Schmutz J."/>
            <person name="Rensing S.A."/>
        </authorList>
    </citation>
    <scope>NUCLEOTIDE SEQUENCE [LARGE SCALE GENOMIC DNA]</scope>
    <source>
        <strain evidence="3 4">cv. Gransden 2004</strain>
    </source>
</reference>
<dbReference type="Gramene" id="Pp3c12_8830V3.2">
    <property type="protein sequence ID" value="Pp3c12_8830V3.2"/>
    <property type="gene ID" value="Pp3c12_8830"/>
</dbReference>
<dbReference type="EMBL" id="ABEU02000012">
    <property type="status" value="NOT_ANNOTATED_CDS"/>
    <property type="molecule type" value="Genomic_DNA"/>
</dbReference>
<dbReference type="Proteomes" id="UP000006727">
    <property type="component" value="Chromosome 12"/>
</dbReference>
<keyword evidence="4" id="KW-1185">Reference proteome</keyword>
<keyword evidence="1" id="KW-0812">Transmembrane</keyword>
<protein>
    <recommendedName>
        <fullName evidence="2">DUF642 domain-containing protein</fullName>
    </recommendedName>
</protein>
<dbReference type="Pfam" id="PF04862">
    <property type="entry name" value="DUF642"/>
    <property type="match status" value="1"/>
</dbReference>
<reference evidence="3 4" key="1">
    <citation type="journal article" date="2008" name="Science">
        <title>The Physcomitrella genome reveals evolutionary insights into the conquest of land by plants.</title>
        <authorList>
            <person name="Rensing S."/>
            <person name="Lang D."/>
            <person name="Zimmer A."/>
            <person name="Terry A."/>
            <person name="Salamov A."/>
            <person name="Shapiro H."/>
            <person name="Nishiyama T."/>
            <person name="Perroud P.-F."/>
            <person name="Lindquist E."/>
            <person name="Kamisugi Y."/>
            <person name="Tanahashi T."/>
            <person name="Sakakibara K."/>
            <person name="Fujita T."/>
            <person name="Oishi K."/>
            <person name="Shin-I T."/>
            <person name="Kuroki Y."/>
            <person name="Toyoda A."/>
            <person name="Suzuki Y."/>
            <person name="Hashimoto A."/>
            <person name="Yamaguchi K."/>
            <person name="Sugano A."/>
            <person name="Kohara Y."/>
            <person name="Fujiyama A."/>
            <person name="Anterola A."/>
            <person name="Aoki S."/>
            <person name="Ashton N."/>
            <person name="Barbazuk W.B."/>
            <person name="Barker E."/>
            <person name="Bennetzen J."/>
            <person name="Bezanilla M."/>
            <person name="Blankenship R."/>
            <person name="Cho S.H."/>
            <person name="Dutcher S."/>
            <person name="Estelle M."/>
            <person name="Fawcett J.A."/>
            <person name="Gundlach H."/>
            <person name="Hanada K."/>
            <person name="Heyl A."/>
            <person name="Hicks K.A."/>
            <person name="Hugh J."/>
            <person name="Lohr M."/>
            <person name="Mayer K."/>
            <person name="Melkozernov A."/>
            <person name="Murata T."/>
            <person name="Nelson D."/>
            <person name="Pils B."/>
            <person name="Prigge M."/>
            <person name="Reiss B."/>
            <person name="Renner T."/>
            <person name="Rombauts S."/>
            <person name="Rushton P."/>
            <person name="Sanderfoot A."/>
            <person name="Schween G."/>
            <person name="Shiu S.-H."/>
            <person name="Stueber K."/>
            <person name="Theodoulou F.L."/>
            <person name="Tu H."/>
            <person name="Van de Peer Y."/>
            <person name="Verrier P.J."/>
            <person name="Waters E."/>
            <person name="Wood A."/>
            <person name="Yang L."/>
            <person name="Cove D."/>
            <person name="Cuming A."/>
            <person name="Hasebe M."/>
            <person name="Lucas S."/>
            <person name="Mishler D.B."/>
            <person name="Reski R."/>
            <person name="Grigoriev I."/>
            <person name="Quatrano R.S."/>
            <person name="Boore J.L."/>
        </authorList>
    </citation>
    <scope>NUCLEOTIDE SEQUENCE [LARGE SCALE GENOMIC DNA]</scope>
    <source>
        <strain evidence="3 4">cv. Gransden 2004</strain>
    </source>
</reference>
<dbReference type="AlphaFoldDB" id="A0A7I4AMJ5"/>
<evidence type="ECO:0000256" key="1">
    <source>
        <dbReference type="SAM" id="Phobius"/>
    </source>
</evidence>
<dbReference type="InterPro" id="IPR006946">
    <property type="entry name" value="DGR2-like_dom"/>
</dbReference>
<feature type="domain" description="DUF642" evidence="2">
    <location>
        <begin position="85"/>
        <end position="259"/>
    </location>
</feature>
<dbReference type="EnsemblPlants" id="Pp3c12_8830V3.2">
    <property type="protein sequence ID" value="Pp3c12_8830V3.2"/>
    <property type="gene ID" value="Pp3c12_8830"/>
</dbReference>
<evidence type="ECO:0000313" key="4">
    <source>
        <dbReference type="Proteomes" id="UP000006727"/>
    </source>
</evidence>
<organism evidence="3 4">
    <name type="scientific">Physcomitrium patens</name>
    <name type="common">Spreading-leaved earth moss</name>
    <name type="synonym">Physcomitrella patens</name>
    <dbReference type="NCBI Taxonomy" id="3218"/>
    <lineage>
        <taxon>Eukaryota</taxon>
        <taxon>Viridiplantae</taxon>
        <taxon>Streptophyta</taxon>
        <taxon>Embryophyta</taxon>
        <taxon>Bryophyta</taxon>
        <taxon>Bryophytina</taxon>
        <taxon>Bryopsida</taxon>
        <taxon>Funariidae</taxon>
        <taxon>Funariales</taxon>
        <taxon>Funariaceae</taxon>
        <taxon>Physcomitrium</taxon>
    </lineage>
</organism>
<reference evidence="3" key="3">
    <citation type="submission" date="2020-12" db="UniProtKB">
        <authorList>
            <consortium name="EnsemblPlants"/>
        </authorList>
    </citation>
    <scope>IDENTIFICATION</scope>
</reference>